<protein>
    <submittedName>
        <fullName evidence="2">Uncharacterized protein</fullName>
    </submittedName>
</protein>
<feature type="transmembrane region" description="Helical" evidence="1">
    <location>
        <begin position="81"/>
        <end position="106"/>
    </location>
</feature>
<reference evidence="2 3" key="1">
    <citation type="journal article" date="2016" name="Antonie Van Leeuwenhoek">
        <title>Dongia soli sp. nov., isolated from soil from Dokdo, Korea.</title>
        <authorList>
            <person name="Kim D.U."/>
            <person name="Lee H."/>
            <person name="Kim H."/>
            <person name="Kim S.G."/>
            <person name="Ka J.O."/>
        </authorList>
    </citation>
    <scope>NUCLEOTIDE SEQUENCE [LARGE SCALE GENOMIC DNA]</scope>
    <source>
        <strain evidence="2 3">D78</strain>
    </source>
</reference>
<evidence type="ECO:0000313" key="2">
    <source>
        <dbReference type="EMBL" id="MDY0884904.1"/>
    </source>
</evidence>
<evidence type="ECO:0000313" key="3">
    <source>
        <dbReference type="Proteomes" id="UP001279642"/>
    </source>
</evidence>
<dbReference type="RefSeq" id="WP_320509977.1">
    <property type="nucleotide sequence ID" value="NZ_JAXCLW010000006.1"/>
</dbReference>
<evidence type="ECO:0000256" key="1">
    <source>
        <dbReference type="SAM" id="Phobius"/>
    </source>
</evidence>
<feature type="transmembrane region" description="Helical" evidence="1">
    <location>
        <begin position="126"/>
        <end position="151"/>
    </location>
</feature>
<keyword evidence="3" id="KW-1185">Reference proteome</keyword>
<dbReference type="EMBL" id="JAXCLW010000006">
    <property type="protein sequence ID" value="MDY0884904.1"/>
    <property type="molecule type" value="Genomic_DNA"/>
</dbReference>
<organism evidence="2 3">
    <name type="scientific">Dongia soli</name>
    <dbReference type="NCBI Taxonomy" id="600628"/>
    <lineage>
        <taxon>Bacteria</taxon>
        <taxon>Pseudomonadati</taxon>
        <taxon>Pseudomonadota</taxon>
        <taxon>Alphaproteobacteria</taxon>
        <taxon>Rhodospirillales</taxon>
        <taxon>Dongiaceae</taxon>
        <taxon>Dongia</taxon>
    </lineage>
</organism>
<accession>A0ABU5EGB6</accession>
<feature type="transmembrane region" description="Helical" evidence="1">
    <location>
        <begin position="51"/>
        <end position="74"/>
    </location>
</feature>
<proteinExistence type="predicted"/>
<sequence length="163" mass="17423">MLGICSWRRLALVSVIALSYACGNVLAFALVDAWGEAVRSIADIGRILLEASSGIAPLFFLSFVAATVLGLLILPWRLMGAAFWSVLIIAAVAGSAAASFAGYLAISHNPQEIYLDTRNDGLNIPNLFPIVYSWFCAFFFPTAIFGLMVLLSCSGIDDTPPSE</sequence>
<name>A0ABU5EGB6_9PROT</name>
<comment type="caution">
    <text evidence="2">The sequence shown here is derived from an EMBL/GenBank/DDBJ whole genome shotgun (WGS) entry which is preliminary data.</text>
</comment>
<keyword evidence="1" id="KW-0472">Membrane</keyword>
<keyword evidence="1" id="KW-1133">Transmembrane helix</keyword>
<keyword evidence="1" id="KW-0812">Transmembrane</keyword>
<gene>
    <name evidence="2" type="ORF">SMD27_18815</name>
</gene>
<dbReference type="Proteomes" id="UP001279642">
    <property type="component" value="Unassembled WGS sequence"/>
</dbReference>